<dbReference type="GO" id="GO:0033228">
    <property type="term" value="P:cysteine export across plasma membrane"/>
    <property type="evidence" value="ECO:0007669"/>
    <property type="project" value="TreeGrafter"/>
</dbReference>
<dbReference type="STRING" id="230089.VY86_06095"/>
<name>A0A0F7LLM4_9GAMM</name>
<organism evidence="8 9">
    <name type="scientific">Photorhabdus thracensis</name>
    <dbReference type="NCBI Taxonomy" id="230089"/>
    <lineage>
        <taxon>Bacteria</taxon>
        <taxon>Pseudomonadati</taxon>
        <taxon>Pseudomonadota</taxon>
        <taxon>Gammaproteobacteria</taxon>
        <taxon>Enterobacterales</taxon>
        <taxon>Morganellaceae</taxon>
        <taxon>Photorhabdus</taxon>
    </lineage>
</organism>
<keyword evidence="3 7" id="KW-0812">Transmembrane</keyword>
<reference evidence="9" key="2">
    <citation type="submission" date="2015-03" db="EMBL/GenBank/DDBJ databases">
        <title>Genome sequence of Azospirillum thiophilum strain DSM 21654T.</title>
        <authorList>
            <person name="Kwak Y."/>
            <person name="Shin J.-H."/>
        </authorList>
    </citation>
    <scope>NUCLEOTIDE SEQUENCE [LARGE SCALE GENOMIC DNA]</scope>
    <source>
        <strain evidence="9">DSM 15199</strain>
    </source>
</reference>
<evidence type="ECO:0000256" key="2">
    <source>
        <dbReference type="ARBA" id="ARBA00022475"/>
    </source>
</evidence>
<dbReference type="Proteomes" id="UP000034866">
    <property type="component" value="Chromosome"/>
</dbReference>
<feature type="transmembrane region" description="Helical" evidence="7">
    <location>
        <begin position="63"/>
        <end position="88"/>
    </location>
</feature>
<dbReference type="Pfam" id="PF01810">
    <property type="entry name" value="LysE"/>
    <property type="match status" value="1"/>
</dbReference>
<evidence type="ECO:0000256" key="3">
    <source>
        <dbReference type="ARBA" id="ARBA00022692"/>
    </source>
</evidence>
<protein>
    <submittedName>
        <fullName evidence="8">Alcohol dehydrogenase</fullName>
    </submittedName>
</protein>
<dbReference type="PANTHER" id="PTHR30086">
    <property type="entry name" value="ARGININE EXPORTER PROTEIN ARGO"/>
    <property type="match status" value="1"/>
</dbReference>
<dbReference type="AlphaFoldDB" id="A0A0F7LLM4"/>
<keyword evidence="2" id="KW-1003">Cell membrane</keyword>
<evidence type="ECO:0000256" key="7">
    <source>
        <dbReference type="SAM" id="Phobius"/>
    </source>
</evidence>
<keyword evidence="5 7" id="KW-1133">Transmembrane helix</keyword>
<dbReference type="EMBL" id="CP011104">
    <property type="protein sequence ID" value="AKH62968.1"/>
    <property type="molecule type" value="Genomic_DNA"/>
</dbReference>
<dbReference type="RefSeq" id="WP_046974304.1">
    <property type="nucleotide sequence ID" value="NZ_CAWQPG010000279.1"/>
</dbReference>
<evidence type="ECO:0000256" key="6">
    <source>
        <dbReference type="ARBA" id="ARBA00023136"/>
    </source>
</evidence>
<keyword evidence="4" id="KW-0813">Transport</keyword>
<reference evidence="8 9" key="1">
    <citation type="journal article" date="2015" name="J. Biotechnol.">
        <title>Complete genome sequence of Photorhabdus temperata subsp. thracensis 39-8(T), an entomopathogenic bacterium for the improved commercial bioinsecticide.</title>
        <authorList>
            <person name="Kwak Y."/>
            <person name="Shin J.H."/>
        </authorList>
    </citation>
    <scope>NUCLEOTIDE SEQUENCE [LARGE SCALE GENOMIC DNA]</scope>
    <source>
        <strain evidence="8 9">DSM 15199</strain>
    </source>
</reference>
<evidence type="ECO:0000313" key="9">
    <source>
        <dbReference type="Proteomes" id="UP000034866"/>
    </source>
</evidence>
<feature type="transmembrane region" description="Helical" evidence="7">
    <location>
        <begin position="36"/>
        <end position="56"/>
    </location>
</feature>
<keyword evidence="6 7" id="KW-0472">Membrane</keyword>
<dbReference type="PANTHER" id="PTHR30086:SF20">
    <property type="entry name" value="ARGININE EXPORTER PROTEIN ARGO-RELATED"/>
    <property type="match status" value="1"/>
</dbReference>
<keyword evidence="4" id="KW-0029">Amino-acid transport</keyword>
<accession>A0A0F7LLM4</accession>
<sequence>MTASLIFSLITFLFISAITPGPNNMLLTSSGANFGFIRSLGLIFGILLGMQTILYLSAFGVAALLLVYPTIHTIMKIAGSLYLLWLAWKTATASYRRLDTKGSAVIKPVRWYQGWLLQFLNPKAWLMGLGSVGSYSIAGEQYLYSIIIISVATILISFLSSIVWTGFGSLIGTLLRSRNAWFIFNIMMGILTVTCVPLIWIG</sequence>
<evidence type="ECO:0000256" key="4">
    <source>
        <dbReference type="ARBA" id="ARBA00022970"/>
    </source>
</evidence>
<dbReference type="PATRIC" id="fig|230089.6.peg.1365"/>
<feature type="transmembrane region" description="Helical" evidence="7">
    <location>
        <begin position="179"/>
        <end position="201"/>
    </location>
</feature>
<dbReference type="InterPro" id="IPR001123">
    <property type="entry name" value="LeuE-type"/>
</dbReference>
<comment type="subcellular location">
    <subcellularLocation>
        <location evidence="1">Cell membrane</location>
        <topology evidence="1">Multi-pass membrane protein</topology>
    </subcellularLocation>
</comment>
<dbReference type="GO" id="GO:0015171">
    <property type="term" value="F:amino acid transmembrane transporter activity"/>
    <property type="evidence" value="ECO:0007669"/>
    <property type="project" value="TreeGrafter"/>
</dbReference>
<evidence type="ECO:0000313" key="8">
    <source>
        <dbReference type="EMBL" id="AKH62968.1"/>
    </source>
</evidence>
<dbReference type="GO" id="GO:0005886">
    <property type="term" value="C:plasma membrane"/>
    <property type="evidence" value="ECO:0007669"/>
    <property type="project" value="UniProtKB-SubCell"/>
</dbReference>
<feature type="transmembrane region" description="Helical" evidence="7">
    <location>
        <begin position="142"/>
        <end position="167"/>
    </location>
</feature>
<gene>
    <name evidence="8" type="ORF">VY86_06095</name>
</gene>
<evidence type="ECO:0000256" key="5">
    <source>
        <dbReference type="ARBA" id="ARBA00022989"/>
    </source>
</evidence>
<evidence type="ECO:0000256" key="1">
    <source>
        <dbReference type="ARBA" id="ARBA00004651"/>
    </source>
</evidence>
<dbReference type="KEGG" id="ptt:VY86_06095"/>
<proteinExistence type="predicted"/>
<keyword evidence="9" id="KW-1185">Reference proteome</keyword>
<dbReference type="OrthoDB" id="9812084at2"/>